<keyword evidence="1" id="KW-1133">Transmembrane helix</keyword>
<reference evidence="2 3" key="2">
    <citation type="journal article" date="2013" name="Stand. Genomic Sci.">
        <title>Complete genome sequence of Halorhodospira halophila SL1.</title>
        <authorList>
            <person name="Challacombe J.F."/>
            <person name="Majid S."/>
            <person name="Deole R."/>
            <person name="Brettin T.S."/>
            <person name="Bruce D."/>
            <person name="Delano S.F."/>
            <person name="Detter J.C."/>
            <person name="Gleasner C.D."/>
            <person name="Han C.S."/>
            <person name="Misra M."/>
            <person name="Reitenga K.G."/>
            <person name="Mikhailova N."/>
            <person name="Woyke T."/>
            <person name="Pitluck S."/>
            <person name="Nolan M."/>
            <person name="Land M.L."/>
            <person name="Saunders E."/>
            <person name="Tapia R."/>
            <person name="Lapidus A."/>
            <person name="Ivanova N."/>
            <person name="Hoff W.D."/>
        </authorList>
    </citation>
    <scope>NUCLEOTIDE SEQUENCE [LARGE SCALE GENOMIC DNA]</scope>
    <source>
        <strain evidence="3">DSM 244 / SL1</strain>
    </source>
</reference>
<reference evidence="3" key="1">
    <citation type="submission" date="2006-12" db="EMBL/GenBank/DDBJ databases">
        <title>Complete sequence of Halorhodospira halophila SL1.</title>
        <authorList>
            <consortium name="US DOE Joint Genome Institute"/>
            <person name="Copeland A."/>
            <person name="Lucas S."/>
            <person name="Lapidus A."/>
            <person name="Barry K."/>
            <person name="Detter J.C."/>
            <person name="Glavina del Rio T."/>
            <person name="Hammon N."/>
            <person name="Israni S."/>
            <person name="Dalin E."/>
            <person name="Tice H."/>
            <person name="Pitluck S."/>
            <person name="Saunders E."/>
            <person name="Brettin T."/>
            <person name="Bruce D."/>
            <person name="Han C."/>
            <person name="Tapia R."/>
            <person name="Schmutz J."/>
            <person name="Larimer F."/>
            <person name="Land M."/>
            <person name="Hauser L."/>
            <person name="Kyrpides N."/>
            <person name="Mikhailova N."/>
            <person name="Hoff W."/>
            <person name="Richardson P."/>
        </authorList>
    </citation>
    <scope>NUCLEOTIDE SEQUENCE [LARGE SCALE GENOMIC DNA]</scope>
    <source>
        <strain evidence="3">DSM 244 / SL1</strain>
    </source>
</reference>
<dbReference type="KEGG" id="hha:Hhal_1139"/>
<dbReference type="STRING" id="349124.Hhal_1139"/>
<sequence length="46" mass="5563">MRLYLYLVVGLMILMLVWTFFLWDPEEMIPPATEREAPVHPEEQQE</sequence>
<dbReference type="EMBL" id="CP000544">
    <property type="protein sequence ID" value="ABM61915.1"/>
    <property type="molecule type" value="Genomic_DNA"/>
</dbReference>
<proteinExistence type="predicted"/>
<gene>
    <name evidence="2" type="ordered locus">Hhal_1139</name>
</gene>
<dbReference type="AlphaFoldDB" id="A1WW53"/>
<dbReference type="RefSeq" id="WP_011813938.1">
    <property type="nucleotide sequence ID" value="NC_008789.1"/>
</dbReference>
<name>A1WW53_HALHL</name>
<keyword evidence="3" id="KW-1185">Reference proteome</keyword>
<accession>A1WW53</accession>
<evidence type="ECO:0000256" key="1">
    <source>
        <dbReference type="SAM" id="Phobius"/>
    </source>
</evidence>
<evidence type="ECO:0000313" key="2">
    <source>
        <dbReference type="EMBL" id="ABM61915.1"/>
    </source>
</evidence>
<evidence type="ECO:0000313" key="3">
    <source>
        <dbReference type="Proteomes" id="UP000000647"/>
    </source>
</evidence>
<organism evidence="2 3">
    <name type="scientific">Halorhodospira halophila (strain DSM 244 / SL1)</name>
    <name type="common">Ectothiorhodospira halophila (strain DSM 244 / SL1)</name>
    <dbReference type="NCBI Taxonomy" id="349124"/>
    <lineage>
        <taxon>Bacteria</taxon>
        <taxon>Pseudomonadati</taxon>
        <taxon>Pseudomonadota</taxon>
        <taxon>Gammaproteobacteria</taxon>
        <taxon>Chromatiales</taxon>
        <taxon>Ectothiorhodospiraceae</taxon>
        <taxon>Halorhodospira</taxon>
    </lineage>
</organism>
<keyword evidence="1" id="KW-0472">Membrane</keyword>
<dbReference type="Proteomes" id="UP000000647">
    <property type="component" value="Chromosome"/>
</dbReference>
<protein>
    <submittedName>
        <fullName evidence="2">Uncharacterized protein</fullName>
    </submittedName>
</protein>
<keyword evidence="1" id="KW-0812">Transmembrane</keyword>
<dbReference type="HOGENOM" id="CLU_3184387_0_0_6"/>
<feature type="transmembrane region" description="Helical" evidence="1">
    <location>
        <begin position="5"/>
        <end position="23"/>
    </location>
</feature>